<evidence type="ECO:0000256" key="7">
    <source>
        <dbReference type="SAM" id="Coils"/>
    </source>
</evidence>
<keyword evidence="3 6" id="KW-0547">Nucleotide-binding</keyword>
<dbReference type="EMBL" id="JEMT01015179">
    <property type="protein sequence ID" value="EXX72627.1"/>
    <property type="molecule type" value="Genomic_DNA"/>
</dbReference>
<dbReference type="GO" id="GO:0051231">
    <property type="term" value="P:spindle elongation"/>
    <property type="evidence" value="ECO:0007669"/>
    <property type="project" value="TreeGrafter"/>
</dbReference>
<dbReference type="EMBL" id="JEMT01015179">
    <property type="protein sequence ID" value="EXX72626.1"/>
    <property type="molecule type" value="Genomic_DNA"/>
</dbReference>
<dbReference type="Pfam" id="PF00225">
    <property type="entry name" value="Kinesin"/>
    <property type="match status" value="1"/>
</dbReference>
<dbReference type="InterPro" id="IPR027417">
    <property type="entry name" value="P-loop_NTPase"/>
</dbReference>
<feature type="compositionally biased region" description="Basic residues" evidence="8">
    <location>
        <begin position="2694"/>
        <end position="2706"/>
    </location>
</feature>
<organism evidence="10 11">
    <name type="scientific">Rhizophagus irregularis (strain DAOM 197198w)</name>
    <name type="common">Glomus intraradices</name>
    <dbReference type="NCBI Taxonomy" id="1432141"/>
    <lineage>
        <taxon>Eukaryota</taxon>
        <taxon>Fungi</taxon>
        <taxon>Fungi incertae sedis</taxon>
        <taxon>Mucoromycota</taxon>
        <taxon>Glomeromycotina</taxon>
        <taxon>Glomeromycetes</taxon>
        <taxon>Glomerales</taxon>
        <taxon>Glomeraceae</taxon>
        <taxon>Rhizophagus</taxon>
    </lineage>
</organism>
<proteinExistence type="inferred from homology"/>
<evidence type="ECO:0000256" key="1">
    <source>
        <dbReference type="ARBA" id="ARBA00004496"/>
    </source>
</evidence>
<feature type="region of interest" description="Disordered" evidence="8">
    <location>
        <begin position="438"/>
        <end position="472"/>
    </location>
</feature>
<dbReference type="PROSITE" id="PS50067">
    <property type="entry name" value="KINESIN_MOTOR_2"/>
    <property type="match status" value="1"/>
</dbReference>
<dbReference type="PRINTS" id="PR00380">
    <property type="entry name" value="KINESINHEAVY"/>
</dbReference>
<feature type="region of interest" description="Disordered" evidence="8">
    <location>
        <begin position="238"/>
        <end position="263"/>
    </location>
</feature>
<dbReference type="InterPro" id="IPR001752">
    <property type="entry name" value="Kinesin_motor_dom"/>
</dbReference>
<evidence type="ECO:0000313" key="10">
    <source>
        <dbReference type="EMBL" id="EXX72627.1"/>
    </source>
</evidence>
<feature type="coiled-coil region" evidence="7">
    <location>
        <begin position="2588"/>
        <end position="2682"/>
    </location>
</feature>
<protein>
    <submittedName>
        <fullName evidence="10">Kip1p</fullName>
    </submittedName>
</protein>
<dbReference type="HOGENOM" id="CLU_227221_0_0_1"/>
<dbReference type="PANTHER" id="PTHR47969:SF15">
    <property type="entry name" value="CHROMOSOME-ASSOCIATED KINESIN KIF4A-RELATED"/>
    <property type="match status" value="1"/>
</dbReference>
<dbReference type="GO" id="GO:0007018">
    <property type="term" value="P:microtubule-based movement"/>
    <property type="evidence" value="ECO:0007669"/>
    <property type="project" value="InterPro"/>
</dbReference>
<keyword evidence="5 7" id="KW-0175">Coiled coil</keyword>
<feature type="coiled-coil region" evidence="7">
    <location>
        <begin position="1247"/>
        <end position="1274"/>
    </location>
</feature>
<gene>
    <name evidence="10" type="ORF">RirG_067530</name>
</gene>
<feature type="coiled-coil region" evidence="7">
    <location>
        <begin position="1154"/>
        <end position="1216"/>
    </location>
</feature>
<feature type="compositionally biased region" description="Polar residues" evidence="8">
    <location>
        <begin position="2548"/>
        <end position="2561"/>
    </location>
</feature>
<evidence type="ECO:0000256" key="8">
    <source>
        <dbReference type="SAM" id="MobiDB-lite"/>
    </source>
</evidence>
<reference evidence="10 11" key="1">
    <citation type="submission" date="2014-02" db="EMBL/GenBank/DDBJ databases">
        <title>Single nucleus genome sequencing reveals high similarity among nuclei of an endomycorrhizal fungus.</title>
        <authorList>
            <person name="Lin K."/>
            <person name="Geurts R."/>
            <person name="Zhang Z."/>
            <person name="Limpens E."/>
            <person name="Saunders D.G."/>
            <person name="Mu D."/>
            <person name="Pang E."/>
            <person name="Cao H."/>
            <person name="Cha H."/>
            <person name="Lin T."/>
            <person name="Zhou Q."/>
            <person name="Shang Y."/>
            <person name="Li Y."/>
            <person name="Ivanov S."/>
            <person name="Sharma T."/>
            <person name="Velzen R.V."/>
            <person name="Ruijter N.D."/>
            <person name="Aanen D.K."/>
            <person name="Win J."/>
            <person name="Kamoun S."/>
            <person name="Bisseling T."/>
            <person name="Huang S."/>
        </authorList>
    </citation>
    <scope>NUCLEOTIDE SEQUENCE [LARGE SCALE GENOMIC DNA]</scope>
    <source>
        <strain evidence="10">DAOM 197198w</strain>
        <strain evidence="11">DAOM197198w</strain>
    </source>
</reference>
<feature type="region of interest" description="Disordered" evidence="8">
    <location>
        <begin position="2400"/>
        <end position="2422"/>
    </location>
</feature>
<feature type="coiled-coil region" evidence="7">
    <location>
        <begin position="1025"/>
        <end position="1126"/>
    </location>
</feature>
<feature type="compositionally biased region" description="Pro residues" evidence="8">
    <location>
        <begin position="2514"/>
        <end position="2544"/>
    </location>
</feature>
<feature type="domain" description="Kinesin motor" evidence="9">
    <location>
        <begin position="12"/>
        <end position="389"/>
    </location>
</feature>
<comment type="subcellular location">
    <subcellularLocation>
        <location evidence="1">Cytoplasm</location>
    </subcellularLocation>
</comment>
<feature type="coiled-coil region" evidence="7">
    <location>
        <begin position="2427"/>
        <end position="2461"/>
    </location>
</feature>
<dbReference type="PANTHER" id="PTHR47969">
    <property type="entry name" value="CHROMOSOME-ASSOCIATED KINESIN KIF4A-RELATED"/>
    <property type="match status" value="1"/>
</dbReference>
<feature type="coiled-coil region" evidence="7">
    <location>
        <begin position="817"/>
        <end position="865"/>
    </location>
</feature>
<dbReference type="OrthoDB" id="3176171at2759"/>
<dbReference type="InterPro" id="IPR019821">
    <property type="entry name" value="Kinesin_motor_CS"/>
</dbReference>
<evidence type="ECO:0000256" key="4">
    <source>
        <dbReference type="ARBA" id="ARBA00022840"/>
    </source>
</evidence>
<dbReference type="SUPFAM" id="SSF52540">
    <property type="entry name" value="P-loop containing nucleoside triphosphate hydrolases"/>
    <property type="match status" value="1"/>
</dbReference>
<dbReference type="GO" id="GO:0007052">
    <property type="term" value="P:mitotic spindle organization"/>
    <property type="evidence" value="ECO:0007669"/>
    <property type="project" value="TreeGrafter"/>
</dbReference>
<feature type="compositionally biased region" description="Low complexity" evidence="8">
    <location>
        <begin position="438"/>
        <end position="461"/>
    </location>
</feature>
<evidence type="ECO:0000313" key="11">
    <source>
        <dbReference type="Proteomes" id="UP000022910"/>
    </source>
</evidence>
<feature type="coiled-coil region" evidence="7">
    <location>
        <begin position="1561"/>
        <end position="1795"/>
    </location>
</feature>
<dbReference type="GO" id="GO:0005875">
    <property type="term" value="C:microtubule associated complex"/>
    <property type="evidence" value="ECO:0007669"/>
    <property type="project" value="TreeGrafter"/>
</dbReference>
<dbReference type="GO" id="GO:0005524">
    <property type="term" value="F:ATP binding"/>
    <property type="evidence" value="ECO:0007669"/>
    <property type="project" value="UniProtKB-UniRule"/>
</dbReference>
<feature type="region of interest" description="Disordered" evidence="8">
    <location>
        <begin position="2694"/>
        <end position="2721"/>
    </location>
</feature>
<evidence type="ECO:0000256" key="5">
    <source>
        <dbReference type="ARBA" id="ARBA00023054"/>
    </source>
</evidence>
<feature type="coiled-coil region" evidence="7">
    <location>
        <begin position="487"/>
        <end position="514"/>
    </location>
</feature>
<feature type="coiled-coil region" evidence="7">
    <location>
        <begin position="569"/>
        <end position="766"/>
    </location>
</feature>
<dbReference type="SUPFAM" id="SSF57997">
    <property type="entry name" value="Tropomyosin"/>
    <property type="match status" value="1"/>
</dbReference>
<comment type="caution">
    <text evidence="10">The sequence shown here is derived from an EMBL/GenBank/DDBJ whole genome shotgun (WGS) entry which is preliminary data.</text>
</comment>
<evidence type="ECO:0000256" key="2">
    <source>
        <dbReference type="ARBA" id="ARBA00022490"/>
    </source>
</evidence>
<dbReference type="CDD" id="cd01372">
    <property type="entry name" value="KISc_KIF4"/>
    <property type="match status" value="1"/>
</dbReference>
<name>A0A015JSV2_RHIIW</name>
<dbReference type="STRING" id="1432141.A0A015JSV2"/>
<dbReference type="PROSITE" id="PS00411">
    <property type="entry name" value="KINESIN_MOTOR_1"/>
    <property type="match status" value="1"/>
</dbReference>
<dbReference type="OMA" id="KETKMIQ"/>
<keyword evidence="11" id="KW-1185">Reference proteome</keyword>
<dbReference type="GO" id="GO:0008017">
    <property type="term" value="F:microtubule binding"/>
    <property type="evidence" value="ECO:0007669"/>
    <property type="project" value="InterPro"/>
</dbReference>
<dbReference type="SMART" id="SM00129">
    <property type="entry name" value="KISc"/>
    <property type="match status" value="1"/>
</dbReference>
<dbReference type="GO" id="GO:0003777">
    <property type="term" value="F:microtubule motor activity"/>
    <property type="evidence" value="ECO:0007669"/>
    <property type="project" value="InterPro"/>
</dbReference>
<evidence type="ECO:0000256" key="6">
    <source>
        <dbReference type="PROSITE-ProRule" id="PRU00283"/>
    </source>
</evidence>
<feature type="region of interest" description="Disordered" evidence="8">
    <location>
        <begin position="2511"/>
        <end position="2561"/>
    </location>
</feature>
<feature type="region of interest" description="Disordered" evidence="8">
    <location>
        <begin position="2466"/>
        <end position="2485"/>
    </location>
</feature>
<feature type="coiled-coil region" evidence="7">
    <location>
        <begin position="1898"/>
        <end position="1969"/>
    </location>
</feature>
<keyword evidence="2" id="KW-0963">Cytoplasm</keyword>
<dbReference type="Proteomes" id="UP000022910">
    <property type="component" value="Unassembled WGS sequence"/>
</dbReference>
<evidence type="ECO:0000256" key="3">
    <source>
        <dbReference type="ARBA" id="ARBA00022741"/>
    </source>
</evidence>
<feature type="coiled-coil region" evidence="7">
    <location>
        <begin position="1999"/>
        <end position="2397"/>
    </location>
</feature>
<dbReference type="InterPro" id="IPR036961">
    <property type="entry name" value="Kinesin_motor_dom_sf"/>
</dbReference>
<accession>A0A015JSV2</accession>
<dbReference type="InterPro" id="IPR027640">
    <property type="entry name" value="Kinesin-like_fam"/>
</dbReference>
<keyword evidence="6" id="KW-0505">Motor protein</keyword>
<keyword evidence="4 6" id="KW-0067">ATP-binding</keyword>
<sequence>MASTGGGSEKTSVQVVVRIRPITTQDNLPTRFQRQVLTTSAPNQVVVQADKKQVFSYDYVFGPESTQQDVYDKAIVKLVDNFLEGYNVTILAYGQTSSGKTHTMGTADSHSIPPESKGIIPRAMQTLFSSMNSAHYKSRKFSLKVSFIEIYNEDLIDLLGESFGDSRPQVTIREDTKGNIIWNGLQEMRVNSVDEVMGFLARGSANRQVGATDMNAQSSRSHAIFSVTMIQQKYVGTSATQAPARPGTPSKMLEPKFGLRPQSSMNNLRQSRRFDEGELVTVTSKFHFVDLAGSERLKRSAAVGDRAKEGISINSGLLALGNVISALGDPNKAKHTTHIPYRDSKLTRLLQDSLGGNAQTLMIACASPAEYNLNETVNTLKYANRARNIKNIATVNQEEAGWHDIEHLQNMVLKLRSEIKSLKSSNLSSNNTINNIINHGSNNSSGRNTPTLITPNSSNDSTPPPSRLARPKSPLTIITTNIDPKNNNIKNKDLEDLEGQLEELQRSYSKLSQIHAKTSAKLALHQDNFDGLGDNIKTSEIVKKDIQLQGEEVMKHDPASFQEAVEPVIEEYEKSISALESQLALVRAALNHTETIMHDQESKLEYAEQINEQNKNLINDLKNKIAQYCEHEETSERYIKDLESKLEDFSEEQKKDQELINELKNEVTRLKSNGSNSEGYIQDLESRLASGEEQLTRFNQTIERLEKRLQQRERDYIELEIKMREANTDEEKKMLLGAIDERDRRIIQLEERVNKLIIELERLRRMKVQEFESNNQQVIRQRSESIASLTFEDEKPYSPIPIMEGLSLKDEQDRLLAVDLEKKLVKLQQTHVKTVEEFDEIKAKYQACLNEISELQAQLNEARMTSSEMFDDFRCTTPSTPMTPMSPQSTFSMSLPQQLRFEETAKDPFDNALSAIKKRELHRKSKSLSGDIRGSERRDLTHLAIVQKLQMELKQLESLNEDKTIGLDAFKDEFSRLQMSHRATLEIVEELREEIKKRDTIAQLEVMSIVSADRSDQPNSSSTIELDELEIVSKLREEVENLKEEQRRTIEKISDYEKGNNNKGEDIIKIESNIQILRDELRQAIQEQNITNDVVITDNKAIEENVNKLQMRIKELEDQLDYIQENQRLEIIAETASKLEGKVFIKPGENLGTFSEAENEIKILRMKLEKLQVDIEAKSHTIAALLLPSDDRLNIIRKLESELQEVKQAHHRLVVEEKNNKLISDMISNNITAPDSISDGNSSDKLEQNVDENVKVLEEKVKDLELQLSKAKEINHIPASRSSALHIVDPTQKSIETLQTQLITLQGELASKSDSIENLHSVKELVVALQSQLETLKSDLKRKYELIEILKRDLFDKGVLQQKLREKEAEALMLKAQLSEVKNREENMQDQMLKIQLQLQKVENSKCIDEFLQSEINDVKKELQEVKERETKALEYLRSLETEESKHKQELRRLKELEISQKERIIILEKQLSESNDNVEEDIINIRSELNLTKETEAEYKLKIEELQIKLSKSEYDFATLRSKVDLLKSKTLGKNIQIQNHENLLNEVCSTTTFIDSQQVNFLNKEIENLREQDAIQRNKIVTLENRLKQLQKDEKVTLLKNEIIDLKNAKSDLQNTIKELENKLEISEKESIKLQDLKNEIITLKDSESVQKSIIEQSQSQIELISREKDNVNRELENLRKEYNTQKEYIISLETELNNVKEELSGAKEVNSVNSKKLDDLSKLLESTERQRDDEIKKIKILESQIQTLKDIESVDKDASSLTDELTNAKLLNNELKDKIKSLELERDEHVDRVSELIKILETKEIAQKQVVSKLKFFISKLENQLAEVKNSSKLDQETITSLGKKLASVGTLFGEAKASEEMHIEMARELEEKLKDANTTLFIRDKMLISKDSFISELEAALQKTRKDLENAKMSANSEAKHVKELHTRLYELETRLLERPSSSELEAAKKTAAKQSELVKELELKLASIEPTSATTSIGSIVLLTAQLEEAKFAKSMQEELVKKLETSLKDKQENLEKLQGTMAKVNSELESVKKSDEKHIKLIKTLEEQLKAAESNRNFESSKLNNANVEIETLKSQCKKLQNELSDTQKEAMIKNYSNSGDNVVEDLANQLKNSHNETKTYRDRVEELEKITKQLETDKKDQLNINADLAKQMEHYQKSYESITEDFVETATKYEDFDMASKDQNNRIVELEKALEESQKHNRTLSSHKSNDSLTDSFDAYGSSSDSTLSKLAIANENLRQINDNLRAKLTSAEDHVATLGRDIKNLEKELNNSKDSLNGATVEVLKEKITEIEAEKEGLEQANNAFKEECKKLDQKVESLVKQLQSAGRGGNKTATQLAELNNKLISLDYEHNCLKQQSLIDNQEMENEISKLLNINEQLEKEISELRSQISNGTPFDSINSKAQNTPKSDVNNSIKSKLQRQESTISQQNNLIKILQDKISDLERRVETETKRRPSFGAISINEHDGPTGTSGPTGVRLSNLSIMSTSSNKSIRPNIVAAANLVKSPPPTPPPNQPLPPTPPPYQPLPPTPGIPRPPHSRNGSNDCGNVTPTGDLTTEIQKLHRKMAKIEGENIQNKRLVETLETSLDENEINLRVAKQQLHILQREKTELIEQTKTLRSQLDETTAQFEYARTSVYQEKKDIETILEEERKAKESAEKARRQLESRMEELMAKKKSFLHPLMKSIIHRSKPPLKHHTSSTTSTTSSLSEDPM</sequence>
<dbReference type="GO" id="GO:0005737">
    <property type="term" value="C:cytoplasm"/>
    <property type="evidence" value="ECO:0007669"/>
    <property type="project" value="UniProtKB-SubCell"/>
</dbReference>
<comment type="similarity">
    <text evidence="6">Belongs to the TRAFAC class myosin-kinesin ATPase superfamily. Kinesin family.</text>
</comment>
<feature type="binding site" evidence="6">
    <location>
        <begin position="94"/>
        <end position="101"/>
    </location>
    <ligand>
        <name>ATP</name>
        <dbReference type="ChEBI" id="CHEBI:30616"/>
    </ligand>
</feature>
<dbReference type="Gene3D" id="3.40.850.10">
    <property type="entry name" value="Kinesin motor domain"/>
    <property type="match status" value="1"/>
</dbReference>
<feature type="coiled-coil region" evidence="7">
    <location>
        <begin position="1319"/>
        <end position="1510"/>
    </location>
</feature>
<evidence type="ECO:0000259" key="9">
    <source>
        <dbReference type="PROSITE" id="PS50067"/>
    </source>
</evidence>